<dbReference type="AlphaFoldDB" id="A0A0K1XGF2"/>
<evidence type="ECO:0000313" key="4">
    <source>
        <dbReference type="EMBL" id="AKX60252.1"/>
    </source>
</evidence>
<accession>A0A0K1XGF2</accession>
<dbReference type="KEGG" id="pbb:AKN87_00545"/>
<dbReference type="EMBL" id="CP012365">
    <property type="protein sequence ID" value="AKX60252.1"/>
    <property type="molecule type" value="Genomic_DNA"/>
</dbReference>
<evidence type="ECO:0000259" key="3">
    <source>
        <dbReference type="Pfam" id="PF13649"/>
    </source>
</evidence>
<evidence type="ECO:0000256" key="2">
    <source>
        <dbReference type="ARBA" id="ARBA00022679"/>
    </source>
</evidence>
<proteinExistence type="predicted"/>
<evidence type="ECO:0000256" key="1">
    <source>
        <dbReference type="ARBA" id="ARBA00022603"/>
    </source>
</evidence>
<keyword evidence="5" id="KW-1185">Reference proteome</keyword>
<dbReference type="GO" id="GO:0008168">
    <property type="term" value="F:methyltransferase activity"/>
    <property type="evidence" value="ECO:0007669"/>
    <property type="project" value="UniProtKB-KW"/>
</dbReference>
<dbReference type="InterPro" id="IPR029063">
    <property type="entry name" value="SAM-dependent_MTases_sf"/>
</dbReference>
<dbReference type="Pfam" id="PF13649">
    <property type="entry name" value="Methyltransf_25"/>
    <property type="match status" value="1"/>
</dbReference>
<dbReference type="STRING" id="1697053.AKN87_00545"/>
<dbReference type="GeneID" id="93982756"/>
<protein>
    <submittedName>
        <fullName evidence="4">SAM-dependent methyltransferase</fullName>
    </submittedName>
</protein>
<dbReference type="RefSeq" id="WP_053101549.1">
    <property type="nucleotide sequence ID" value="NZ_CP012358.1"/>
</dbReference>
<dbReference type="Proteomes" id="UP000063953">
    <property type="component" value="Chromosome"/>
</dbReference>
<dbReference type="InterPro" id="IPR041698">
    <property type="entry name" value="Methyltransf_25"/>
</dbReference>
<dbReference type="Gene3D" id="2.20.130.10">
    <property type="entry name" value="CAC2371-like domains"/>
    <property type="match status" value="1"/>
</dbReference>
<name>A0A0K1XGF2_9GAMM</name>
<dbReference type="PANTHER" id="PTHR43861:SF1">
    <property type="entry name" value="TRANS-ACONITATE 2-METHYLTRANSFERASE"/>
    <property type="match status" value="1"/>
</dbReference>
<dbReference type="PANTHER" id="PTHR43861">
    <property type="entry name" value="TRANS-ACONITATE 2-METHYLTRANSFERASE-RELATED"/>
    <property type="match status" value="1"/>
</dbReference>
<sequence>MSTTALYTDLSHYYDVLCAEIDYPAQSDAVRRLNQIFGNGGQRHLDLACGTGAHVQHFLAAGFQSQGLDINQPMLDRAQQRCPTARFHLQDMSEFVLADQQDLITCFLYSIHYNADLAKLTACIQQAYNALASGGVFCFNAVNKDKIDNQLVASYSTVHADGVLSFQSAWHYSGQGQQQQLKIQISCQNQQLHHWHDQHTMVAVSFEQLLEILQPYFEVHLFEHNYHSIQPWDQASGNVIVVGVRR</sequence>
<reference evidence="4 5" key="1">
    <citation type="journal article" date="2015" name="Genome Announc.">
        <title>Genome Sequences of Oblitimonas alkaliphila gen. nov. sp. nov. (Proposed), a Novel Bacterium of the Pseudomonadaceae Family.</title>
        <authorList>
            <person name="Lauer A.C."/>
            <person name="Nicholson A.C."/>
            <person name="Humrighouse B.W."/>
            <person name="Emery B."/>
            <person name="Drobish A."/>
            <person name="Juieng P."/>
            <person name="Loparev V."/>
            <person name="McQuiston J.R."/>
        </authorList>
    </citation>
    <scope>NUCLEOTIDE SEQUENCE [LARGE SCALE GENOMIC DNA]</scope>
    <source>
        <strain evidence="4 5">E5571</strain>
    </source>
</reference>
<dbReference type="SUPFAM" id="SSF53335">
    <property type="entry name" value="S-adenosyl-L-methionine-dependent methyltransferases"/>
    <property type="match status" value="1"/>
</dbReference>
<dbReference type="PATRIC" id="fig|1697053.3.peg.111"/>
<organism evidence="4 5">
    <name type="scientific">Thiopseudomonas alkaliphila</name>
    <dbReference type="NCBI Taxonomy" id="1697053"/>
    <lineage>
        <taxon>Bacteria</taxon>
        <taxon>Pseudomonadati</taxon>
        <taxon>Pseudomonadota</taxon>
        <taxon>Gammaproteobacteria</taxon>
        <taxon>Pseudomonadales</taxon>
        <taxon>Pseudomonadaceae</taxon>
        <taxon>Thiopseudomonas</taxon>
    </lineage>
</organism>
<keyword evidence="2 4" id="KW-0808">Transferase</keyword>
<dbReference type="GO" id="GO:0032259">
    <property type="term" value="P:methylation"/>
    <property type="evidence" value="ECO:0007669"/>
    <property type="project" value="UniProtKB-KW"/>
</dbReference>
<gene>
    <name evidence="4" type="ORF">AKN88_10170</name>
</gene>
<keyword evidence="1 4" id="KW-0489">Methyltransferase</keyword>
<dbReference type="CDD" id="cd02440">
    <property type="entry name" value="AdoMet_MTases"/>
    <property type="match status" value="1"/>
</dbReference>
<feature type="domain" description="Methyltransferase" evidence="3">
    <location>
        <begin position="45"/>
        <end position="135"/>
    </location>
</feature>
<dbReference type="Gene3D" id="3.40.50.150">
    <property type="entry name" value="Vaccinia Virus protein VP39"/>
    <property type="match status" value="1"/>
</dbReference>
<evidence type="ECO:0000313" key="5">
    <source>
        <dbReference type="Proteomes" id="UP000063953"/>
    </source>
</evidence>